<accession>A0A443RXV0</accession>
<gene>
    <name evidence="8" type="ORF">B4U80_04032</name>
</gene>
<keyword evidence="3 8" id="KW-0032">Aminotransferase</keyword>
<evidence type="ECO:0000313" key="9">
    <source>
        <dbReference type="Proteomes" id="UP000288716"/>
    </source>
</evidence>
<dbReference type="InterPro" id="IPR015421">
    <property type="entry name" value="PyrdxlP-dep_Trfase_major"/>
</dbReference>
<keyword evidence="9" id="KW-1185">Reference proteome</keyword>
<dbReference type="VEuPathDB" id="VectorBase:LDEU012035"/>
<comment type="pathway">
    <text evidence="6">Amino-acid degradation; L-kynurenine degradation; kynurenate from L-kynurenine: step 1/2.</text>
</comment>
<evidence type="ECO:0000256" key="4">
    <source>
        <dbReference type="ARBA" id="ARBA00022679"/>
    </source>
</evidence>
<reference evidence="8 9" key="1">
    <citation type="journal article" date="2018" name="Gigascience">
        <title>Genomes of trombidid mites reveal novel predicted allergens and laterally-transferred genes associated with secondary metabolism.</title>
        <authorList>
            <person name="Dong X."/>
            <person name="Chaisiri K."/>
            <person name="Xia D."/>
            <person name="Armstrong S.D."/>
            <person name="Fang Y."/>
            <person name="Donnelly M.J."/>
            <person name="Kadowaki T."/>
            <person name="McGarry J.W."/>
            <person name="Darby A.C."/>
            <person name="Makepeace B.L."/>
        </authorList>
    </citation>
    <scope>NUCLEOTIDE SEQUENCE [LARGE SCALE GENOMIC DNA]</scope>
    <source>
        <strain evidence="8">UoL-UT</strain>
    </source>
</reference>
<comment type="cofactor">
    <cofactor evidence="1">
        <name>pyridoxal 5'-phosphate</name>
        <dbReference type="ChEBI" id="CHEBI:597326"/>
    </cofactor>
</comment>
<name>A0A443RXV0_9ACAR</name>
<dbReference type="SUPFAM" id="SSF53383">
    <property type="entry name" value="PLP-dependent transferases"/>
    <property type="match status" value="1"/>
</dbReference>
<dbReference type="PANTHER" id="PTHR43807">
    <property type="entry name" value="FI04487P"/>
    <property type="match status" value="1"/>
</dbReference>
<dbReference type="EC" id="2.6.1.7" evidence="2"/>
<dbReference type="Proteomes" id="UP000288716">
    <property type="component" value="Unassembled WGS sequence"/>
</dbReference>
<dbReference type="PANTHER" id="PTHR43807:SF20">
    <property type="entry name" value="FI04487P"/>
    <property type="match status" value="1"/>
</dbReference>
<dbReference type="GO" id="GO:0030170">
    <property type="term" value="F:pyridoxal phosphate binding"/>
    <property type="evidence" value="ECO:0007669"/>
    <property type="project" value="InterPro"/>
</dbReference>
<feature type="domain" description="Aminotransferase class I/classII large" evidence="7">
    <location>
        <begin position="11"/>
        <end position="44"/>
    </location>
</feature>
<dbReference type="GO" id="GO:0005737">
    <property type="term" value="C:cytoplasm"/>
    <property type="evidence" value="ECO:0007669"/>
    <property type="project" value="TreeGrafter"/>
</dbReference>
<dbReference type="AlphaFoldDB" id="A0A443RXV0"/>
<organism evidence="8 9">
    <name type="scientific">Leptotrombidium deliense</name>
    <dbReference type="NCBI Taxonomy" id="299467"/>
    <lineage>
        <taxon>Eukaryota</taxon>
        <taxon>Metazoa</taxon>
        <taxon>Ecdysozoa</taxon>
        <taxon>Arthropoda</taxon>
        <taxon>Chelicerata</taxon>
        <taxon>Arachnida</taxon>
        <taxon>Acari</taxon>
        <taxon>Acariformes</taxon>
        <taxon>Trombidiformes</taxon>
        <taxon>Prostigmata</taxon>
        <taxon>Anystina</taxon>
        <taxon>Parasitengona</taxon>
        <taxon>Trombiculoidea</taxon>
        <taxon>Trombiculidae</taxon>
        <taxon>Leptotrombidium</taxon>
    </lineage>
</organism>
<protein>
    <recommendedName>
        <fullName evidence="2">kynurenine--oxoglutarate transaminase</fullName>
        <ecNumber evidence="2">2.6.1.7</ecNumber>
    </recommendedName>
</protein>
<dbReference type="EMBL" id="NCKV01020829">
    <property type="protein sequence ID" value="RWS20005.1"/>
    <property type="molecule type" value="Genomic_DNA"/>
</dbReference>
<dbReference type="Pfam" id="PF00155">
    <property type="entry name" value="Aminotran_1_2"/>
    <property type="match status" value="1"/>
</dbReference>
<sequence length="44" mass="4902">MLLLANGIPVSQNFMLDENEIESKFSSKTKMIILNTPHNPTGKV</sequence>
<keyword evidence="4 8" id="KW-0808">Transferase</keyword>
<evidence type="ECO:0000256" key="5">
    <source>
        <dbReference type="ARBA" id="ARBA00022898"/>
    </source>
</evidence>
<dbReference type="InterPro" id="IPR051326">
    <property type="entry name" value="Kynurenine-oxoglutarate_AT"/>
</dbReference>
<dbReference type="InterPro" id="IPR015424">
    <property type="entry name" value="PyrdxlP-dep_Trfase"/>
</dbReference>
<evidence type="ECO:0000256" key="1">
    <source>
        <dbReference type="ARBA" id="ARBA00001933"/>
    </source>
</evidence>
<comment type="caution">
    <text evidence="8">The sequence shown here is derived from an EMBL/GenBank/DDBJ whole genome shotgun (WGS) entry which is preliminary data.</text>
</comment>
<evidence type="ECO:0000256" key="3">
    <source>
        <dbReference type="ARBA" id="ARBA00022576"/>
    </source>
</evidence>
<dbReference type="InterPro" id="IPR004839">
    <property type="entry name" value="Aminotransferase_I/II_large"/>
</dbReference>
<dbReference type="Gene3D" id="3.40.640.10">
    <property type="entry name" value="Type I PLP-dependent aspartate aminotransferase-like (Major domain)"/>
    <property type="match status" value="1"/>
</dbReference>
<dbReference type="GO" id="GO:0016212">
    <property type="term" value="F:kynurenine-oxoglutarate transaminase activity"/>
    <property type="evidence" value="ECO:0007669"/>
    <property type="project" value="UniProtKB-EC"/>
</dbReference>
<evidence type="ECO:0000256" key="6">
    <source>
        <dbReference type="ARBA" id="ARBA00024016"/>
    </source>
</evidence>
<proteinExistence type="predicted"/>
<evidence type="ECO:0000256" key="2">
    <source>
        <dbReference type="ARBA" id="ARBA00012751"/>
    </source>
</evidence>
<evidence type="ECO:0000313" key="8">
    <source>
        <dbReference type="EMBL" id="RWS20005.1"/>
    </source>
</evidence>
<evidence type="ECO:0000259" key="7">
    <source>
        <dbReference type="Pfam" id="PF00155"/>
    </source>
</evidence>
<dbReference type="STRING" id="299467.A0A443RXV0"/>
<keyword evidence="5" id="KW-0663">Pyridoxal phosphate</keyword>
<dbReference type="OrthoDB" id="9976725at2759"/>